<evidence type="ECO:0000313" key="1">
    <source>
        <dbReference type="EMBL" id="EJK64538.1"/>
    </source>
</evidence>
<dbReference type="Proteomes" id="UP000266841">
    <property type="component" value="Unassembled WGS sequence"/>
</dbReference>
<organism evidence="1 2">
    <name type="scientific">Thalassiosira oceanica</name>
    <name type="common">Marine diatom</name>
    <dbReference type="NCBI Taxonomy" id="159749"/>
    <lineage>
        <taxon>Eukaryota</taxon>
        <taxon>Sar</taxon>
        <taxon>Stramenopiles</taxon>
        <taxon>Ochrophyta</taxon>
        <taxon>Bacillariophyta</taxon>
        <taxon>Coscinodiscophyceae</taxon>
        <taxon>Thalassiosirophycidae</taxon>
        <taxon>Thalassiosirales</taxon>
        <taxon>Thalassiosiraceae</taxon>
        <taxon>Thalassiosira</taxon>
    </lineage>
</organism>
<reference evidence="1 2" key="1">
    <citation type="journal article" date="2012" name="Genome Biol.">
        <title>Genome and low-iron response of an oceanic diatom adapted to chronic iron limitation.</title>
        <authorList>
            <person name="Lommer M."/>
            <person name="Specht M."/>
            <person name="Roy A.S."/>
            <person name="Kraemer L."/>
            <person name="Andreson R."/>
            <person name="Gutowska M.A."/>
            <person name="Wolf J."/>
            <person name="Bergner S.V."/>
            <person name="Schilhabel M.B."/>
            <person name="Klostermeier U.C."/>
            <person name="Beiko R.G."/>
            <person name="Rosenstiel P."/>
            <person name="Hippler M."/>
            <person name="Laroche J."/>
        </authorList>
    </citation>
    <scope>NUCLEOTIDE SEQUENCE [LARGE SCALE GENOMIC DNA]</scope>
    <source>
        <strain evidence="1 2">CCMP1005</strain>
    </source>
</reference>
<name>K0SEH9_THAOC</name>
<dbReference type="EMBL" id="AGNL01017153">
    <property type="protein sequence ID" value="EJK64538.1"/>
    <property type="molecule type" value="Genomic_DNA"/>
</dbReference>
<sequence>MPAMLWKGDLVDYDGSHCQAPPEGAQCLSSSQSAAIRDEESDLVCEDFHPQLLYPLKHDVEREQSIQEIERTDWEQDCKLLVDPADHCKGSGHWQLEIAYGPRLQREQAPEGAPVRETANAYQDRGTWVSDNDGQLAVIRHLSGTLHGHGNTIIPKHGRRVQVIMRLARRVLPEHYIEGRTGWPNRQASEYLTKEEEYDRSNEVLSEVLRMDETVSAVGERCVAAMLILQDKLKQRSMETRVRVNSTMNGSTSLSLMTQQTDERLLISRKSGFRELQKSNLASRSPTEEQIQVVKIQYMMGCHARSRAWPRNSPTPS</sequence>
<gene>
    <name evidence="1" type="ORF">THAOC_14719</name>
</gene>
<keyword evidence="2" id="KW-1185">Reference proteome</keyword>
<accession>K0SEH9</accession>
<comment type="caution">
    <text evidence="1">The sequence shown here is derived from an EMBL/GenBank/DDBJ whole genome shotgun (WGS) entry which is preliminary data.</text>
</comment>
<protein>
    <submittedName>
        <fullName evidence="1">Uncharacterized protein</fullName>
    </submittedName>
</protein>
<feature type="non-terminal residue" evidence="1">
    <location>
        <position position="317"/>
    </location>
</feature>
<evidence type="ECO:0000313" key="2">
    <source>
        <dbReference type="Proteomes" id="UP000266841"/>
    </source>
</evidence>
<proteinExistence type="predicted"/>
<dbReference type="AlphaFoldDB" id="K0SEH9"/>